<sequence>MPERFHRIAVKEITEMIDCTAPKSSVLAVPLEGAFGVPPAPAVKISTSC</sequence>
<dbReference type="EMBL" id="CSAE01001102">
    <property type="protein sequence ID" value="COX30079.1"/>
    <property type="molecule type" value="Genomic_DNA"/>
</dbReference>
<dbReference type="Proteomes" id="UP000038802">
    <property type="component" value="Unassembled WGS sequence"/>
</dbReference>
<proteinExistence type="predicted"/>
<evidence type="ECO:0000313" key="1">
    <source>
        <dbReference type="EMBL" id="COX30079.1"/>
    </source>
</evidence>
<dbReference type="AlphaFoldDB" id="A0A0U0T759"/>
<organism evidence="1 2">
    <name type="scientific">Mycobacterium tuberculosis</name>
    <dbReference type="NCBI Taxonomy" id="1773"/>
    <lineage>
        <taxon>Bacteria</taxon>
        <taxon>Bacillati</taxon>
        <taxon>Actinomycetota</taxon>
        <taxon>Actinomycetes</taxon>
        <taxon>Mycobacteriales</taxon>
        <taxon>Mycobacteriaceae</taxon>
        <taxon>Mycobacterium</taxon>
        <taxon>Mycobacterium tuberculosis complex</taxon>
    </lineage>
</organism>
<protein>
    <submittedName>
        <fullName evidence="1">Uncharacterized protein</fullName>
    </submittedName>
</protein>
<gene>
    <name evidence="1" type="ORF">ERS007703_05044</name>
</gene>
<name>A0A0U0T759_MYCTX</name>
<reference evidence="2" key="1">
    <citation type="submission" date="2015-03" db="EMBL/GenBank/DDBJ databases">
        <authorList>
            <consortium name="Pathogen Informatics"/>
        </authorList>
    </citation>
    <scope>NUCLEOTIDE SEQUENCE [LARGE SCALE GENOMIC DNA]</scope>
    <source>
        <strain evidence="2">K00500041</strain>
    </source>
</reference>
<accession>A0A0U0T759</accession>
<evidence type="ECO:0000313" key="2">
    <source>
        <dbReference type="Proteomes" id="UP000038802"/>
    </source>
</evidence>